<evidence type="ECO:0000256" key="2">
    <source>
        <dbReference type="ARBA" id="ARBA00022857"/>
    </source>
</evidence>
<dbReference type="InterPro" id="IPR020904">
    <property type="entry name" value="Sc_DH/Rdtase_CS"/>
</dbReference>
<sequence length="283" mass="29542">MSVAAPSLFNVDGLVALVTGGGTGIGLMMAKGLAQNGAAKVYIAGRRLDVLQAAAQTIGGTNVIPLQCDVTNKEDLARAVQTVKDEVGYLNLLVCNSGILGPHPGVIAPDTTVEDFSARNMALDYSQFVDTFSVNVAAVWFGIMAFLPLLDAGNKKANVEQTSQVIVTSSIAGMNKTAPGGWAYGQSKAAAIHLVKQLSALLPQWKMRANCIAPGFFPSQMTTDTADVEAVQRFVSGIPLQRMGDEQDMAGTLLYLASRAGGYANGSVVTIDGGRLSKFPSTA</sequence>
<reference evidence="4 5" key="1">
    <citation type="journal article" date="2015" name="Genome Announc.">
        <title>Draft Genome Sequence and Gene Annotation of the Entomopathogenic Fungus Verticillium hemipterigenum.</title>
        <authorList>
            <person name="Horn F."/>
            <person name="Habel A."/>
            <person name="Scharf D.H."/>
            <person name="Dworschak J."/>
            <person name="Brakhage A.A."/>
            <person name="Guthke R."/>
            <person name="Hertweck C."/>
            <person name="Linde J."/>
        </authorList>
    </citation>
    <scope>NUCLEOTIDE SEQUENCE [LARGE SCALE GENOMIC DNA]</scope>
</reference>
<keyword evidence="2" id="KW-0521">NADP</keyword>
<gene>
    <name evidence="4" type="ORF">VHEMI03284</name>
</gene>
<accession>A0A0A1SY32</accession>
<keyword evidence="3" id="KW-0560">Oxidoreductase</keyword>
<dbReference type="HOGENOM" id="CLU_010194_12_1_1"/>
<dbReference type="Proteomes" id="UP000039046">
    <property type="component" value="Unassembled WGS sequence"/>
</dbReference>
<dbReference type="OrthoDB" id="2962696at2759"/>
<evidence type="ECO:0000313" key="4">
    <source>
        <dbReference type="EMBL" id="CEJ83864.1"/>
    </source>
</evidence>
<dbReference type="InterPro" id="IPR036291">
    <property type="entry name" value="NAD(P)-bd_dom_sf"/>
</dbReference>
<dbReference type="CDD" id="cd05233">
    <property type="entry name" value="SDR_c"/>
    <property type="match status" value="1"/>
</dbReference>
<dbReference type="SUPFAM" id="SSF51735">
    <property type="entry name" value="NAD(P)-binding Rossmann-fold domains"/>
    <property type="match status" value="1"/>
</dbReference>
<proteinExistence type="inferred from homology"/>
<dbReference type="PRINTS" id="PR00081">
    <property type="entry name" value="GDHRDH"/>
</dbReference>
<comment type="similarity">
    <text evidence="1">Belongs to the short-chain dehydrogenases/reductases (SDR) family.</text>
</comment>
<evidence type="ECO:0000256" key="1">
    <source>
        <dbReference type="ARBA" id="ARBA00006484"/>
    </source>
</evidence>
<evidence type="ECO:0000256" key="3">
    <source>
        <dbReference type="ARBA" id="ARBA00023002"/>
    </source>
</evidence>
<dbReference type="InterPro" id="IPR052178">
    <property type="entry name" value="Sec_Metab_Biosynth_SDR"/>
</dbReference>
<dbReference type="STRING" id="1531966.A0A0A1SY32"/>
<dbReference type="Gene3D" id="3.40.50.720">
    <property type="entry name" value="NAD(P)-binding Rossmann-like Domain"/>
    <property type="match status" value="1"/>
</dbReference>
<protein>
    <submittedName>
        <fullName evidence="4">Uncharacterized protein</fullName>
    </submittedName>
</protein>
<dbReference type="GO" id="GO:0016491">
    <property type="term" value="F:oxidoreductase activity"/>
    <property type="evidence" value="ECO:0007669"/>
    <property type="project" value="UniProtKB-KW"/>
</dbReference>
<dbReference type="PANTHER" id="PTHR43618:SF18">
    <property type="entry name" value="SHORT CHAIN DEHYDROGENASE_REDUCTASE FAMILY (AFU_ORTHOLOGUE AFUA_5G12480)"/>
    <property type="match status" value="1"/>
</dbReference>
<organism evidence="4 5">
    <name type="scientific">[Torrubiella] hemipterigena</name>
    <dbReference type="NCBI Taxonomy" id="1531966"/>
    <lineage>
        <taxon>Eukaryota</taxon>
        <taxon>Fungi</taxon>
        <taxon>Dikarya</taxon>
        <taxon>Ascomycota</taxon>
        <taxon>Pezizomycotina</taxon>
        <taxon>Sordariomycetes</taxon>
        <taxon>Hypocreomycetidae</taxon>
        <taxon>Hypocreales</taxon>
        <taxon>Clavicipitaceae</taxon>
        <taxon>Clavicipitaceae incertae sedis</taxon>
        <taxon>'Torrubiella' clade</taxon>
    </lineage>
</organism>
<dbReference type="InterPro" id="IPR002347">
    <property type="entry name" value="SDR_fam"/>
</dbReference>
<evidence type="ECO:0000313" key="5">
    <source>
        <dbReference type="Proteomes" id="UP000039046"/>
    </source>
</evidence>
<keyword evidence="5" id="KW-1185">Reference proteome</keyword>
<dbReference type="Pfam" id="PF13561">
    <property type="entry name" value="adh_short_C2"/>
    <property type="match status" value="1"/>
</dbReference>
<dbReference type="AlphaFoldDB" id="A0A0A1SY32"/>
<dbReference type="PANTHER" id="PTHR43618">
    <property type="entry name" value="7-ALPHA-HYDROXYSTEROID DEHYDROGENASE"/>
    <property type="match status" value="1"/>
</dbReference>
<name>A0A0A1SY32_9HYPO</name>
<dbReference type="PROSITE" id="PS00061">
    <property type="entry name" value="ADH_SHORT"/>
    <property type="match status" value="1"/>
</dbReference>
<dbReference type="EMBL" id="CDHN01000002">
    <property type="protein sequence ID" value="CEJ83864.1"/>
    <property type="molecule type" value="Genomic_DNA"/>
</dbReference>